<dbReference type="PANTHER" id="PTHR44835:SF1">
    <property type="entry name" value="PROTEIN O-GLCNAC TRANSFERASE"/>
    <property type="match status" value="1"/>
</dbReference>
<evidence type="ECO:0000256" key="5">
    <source>
        <dbReference type="ARBA" id="ARBA00022803"/>
    </source>
</evidence>
<dbReference type="InterPro" id="IPR029489">
    <property type="entry name" value="OGT/SEC/SPY_C"/>
</dbReference>
<proteinExistence type="predicted"/>
<evidence type="ECO:0000313" key="7">
    <source>
        <dbReference type="EMBL" id="GCL37295.1"/>
    </source>
</evidence>
<dbReference type="GO" id="GO:0016757">
    <property type="term" value="F:glycosyltransferase activity"/>
    <property type="evidence" value="ECO:0007669"/>
    <property type="project" value="UniProtKB-KW"/>
</dbReference>
<keyword evidence="5" id="KW-0802">TPR repeat</keyword>
<name>A0A479ZXD9_9CYAN</name>
<keyword evidence="3" id="KW-0808">Transferase</keyword>
<keyword evidence="2" id="KW-0328">Glycosyltransferase</keyword>
<sequence length="755" mass="86960">MTTQLNNQVASALTLLSIPEYEQNIAENPRDVSNYWYLGLALLLEGREEEAQITWMTPLLEFGEEESESWLQELTEILLHSAQEQEANSNNKLAWVIRQHIEEFIPDDINNLLKIIELNTDLNIEDLETNINQLVETISQLTETPVFDENLLVKVIEKLVHLDPVTPPPFVDHLLEKFIIHLSTSDTIIPLLKGKAEAYYRFSQSYMSIYFAKVALHLDPNNLDCIRKIVAPLQRLGSDYTKESIDWVKKYLALAQKPIDQINGYHYLLDALLTSCASWEKAVQAYQAYKLYLSNVVNSKSDDESLVQLLSIGAFLLYMEDNPRENRLIRNGLAALSQQVLWKSFPENINTYQKRFQSHRPALSERPLRIGYLSECFRTHSVGFLAWWLLKYHDPQQFDIYLYSLKENIYDPHQQAYKNEFGERYHQECLSMVAMADKINADEIDILVDLDSLTSYGGCAILALKPAPIQISWLGYDGTGFPTVDYFMADHYVLPESAQDYYTEKIWRLPENYIGIDGFTIGTPTLTRESLDIPEDGIIYFSSQTGLKRNPQNIRLQLQILKQVPNSYFLLKSHRTNYQDLQDFIAPIAEAEGVDLKQLRFLPSAPLDTEHRANLAIADVVLDTYPYNGATTTLETLWMGIPIVTRVGEQFAARNSYTMMMNVGVTEGIAWSDEEYVEWGVRLGKDEKLRQEIVWKLRKSRQTSPLWNGKKFAREMEKAYLQMWQIYFSGDVYCSSSSCQSLNPGYPDSDNKVFM</sequence>
<keyword evidence="4" id="KW-0677">Repeat</keyword>
<feature type="domain" description="O-GlcNAc transferase C-terminal" evidence="6">
    <location>
        <begin position="527"/>
        <end position="716"/>
    </location>
</feature>
<dbReference type="RefSeq" id="WP_137667531.1">
    <property type="nucleotide sequence ID" value="NZ_BJCE01000071.1"/>
</dbReference>
<accession>A0A479ZXD9</accession>
<evidence type="ECO:0000256" key="2">
    <source>
        <dbReference type="ARBA" id="ARBA00022676"/>
    </source>
</evidence>
<comment type="pathway">
    <text evidence="1">Protein modification; protein glycosylation.</text>
</comment>
<evidence type="ECO:0000256" key="4">
    <source>
        <dbReference type="ARBA" id="ARBA00022737"/>
    </source>
</evidence>
<dbReference type="SUPFAM" id="SSF53756">
    <property type="entry name" value="UDP-Glycosyltransferase/glycogen phosphorylase"/>
    <property type="match status" value="1"/>
</dbReference>
<dbReference type="Proteomes" id="UP000300142">
    <property type="component" value="Unassembled WGS sequence"/>
</dbReference>
<organism evidence="7 8">
    <name type="scientific">Sphaerospermopsis reniformis</name>
    <dbReference type="NCBI Taxonomy" id="531300"/>
    <lineage>
        <taxon>Bacteria</taxon>
        <taxon>Bacillati</taxon>
        <taxon>Cyanobacteriota</taxon>
        <taxon>Cyanophyceae</taxon>
        <taxon>Nostocales</taxon>
        <taxon>Aphanizomenonaceae</taxon>
        <taxon>Sphaerospermopsis</taxon>
    </lineage>
</organism>
<dbReference type="Pfam" id="PF13844">
    <property type="entry name" value="Glyco_transf_41"/>
    <property type="match status" value="2"/>
</dbReference>
<reference evidence="8" key="1">
    <citation type="submission" date="2019-02" db="EMBL/GenBank/DDBJ databases">
        <title>Draft genome sequence of Sphaerospermopsis reniformis NIES-1949.</title>
        <authorList>
            <person name="Yamaguchi H."/>
            <person name="Suzuki S."/>
            <person name="Kawachi M."/>
        </authorList>
    </citation>
    <scope>NUCLEOTIDE SEQUENCE [LARGE SCALE GENOMIC DNA]</scope>
    <source>
        <strain evidence="8">NIES-1949</strain>
    </source>
</reference>
<evidence type="ECO:0000256" key="3">
    <source>
        <dbReference type="ARBA" id="ARBA00022679"/>
    </source>
</evidence>
<dbReference type="EMBL" id="BJCE01000071">
    <property type="protein sequence ID" value="GCL37295.1"/>
    <property type="molecule type" value="Genomic_DNA"/>
</dbReference>
<comment type="caution">
    <text evidence="7">The sequence shown here is derived from an EMBL/GenBank/DDBJ whole genome shotgun (WGS) entry which is preliminary data.</text>
</comment>
<evidence type="ECO:0000259" key="6">
    <source>
        <dbReference type="Pfam" id="PF13844"/>
    </source>
</evidence>
<dbReference type="InterPro" id="IPR051939">
    <property type="entry name" value="Glycosyltr_41/O-GlcNAc_trsf"/>
</dbReference>
<evidence type="ECO:0000256" key="1">
    <source>
        <dbReference type="ARBA" id="ARBA00004922"/>
    </source>
</evidence>
<evidence type="ECO:0000313" key="8">
    <source>
        <dbReference type="Proteomes" id="UP000300142"/>
    </source>
</evidence>
<feature type="domain" description="O-GlcNAc transferase C-terminal" evidence="6">
    <location>
        <begin position="358"/>
        <end position="514"/>
    </location>
</feature>
<dbReference type="PANTHER" id="PTHR44835">
    <property type="entry name" value="UDP-N-ACETYLGLUCOSAMINE--PEPTIDE N-ACETYLGLUCOSAMINYLTRANSFERASE SPINDLY-RELATED"/>
    <property type="match status" value="1"/>
</dbReference>
<gene>
    <name evidence="7" type="ORF">SR1949_24030</name>
</gene>
<keyword evidence="8" id="KW-1185">Reference proteome</keyword>
<dbReference type="Gene3D" id="3.40.50.11380">
    <property type="match status" value="1"/>
</dbReference>
<dbReference type="Gene3D" id="3.40.50.2000">
    <property type="entry name" value="Glycogen Phosphorylase B"/>
    <property type="match status" value="1"/>
</dbReference>
<protein>
    <recommendedName>
        <fullName evidence="6">O-GlcNAc transferase C-terminal domain-containing protein</fullName>
    </recommendedName>
</protein>
<dbReference type="AlphaFoldDB" id="A0A479ZXD9"/>